<dbReference type="AlphaFoldDB" id="A0A8J3Z637"/>
<dbReference type="EMBL" id="BOPG01000022">
    <property type="protein sequence ID" value="GIJ55935.1"/>
    <property type="molecule type" value="Genomic_DNA"/>
</dbReference>
<sequence length="403" mass="41311">MAQPVDGGVAAYVLAACKDQVARGWRVAVACPDGRLAESLADAGIPRVTWSAGRNPGRNSLGEARRLAAIVERYRPDALHLHASKAGLAGRLRTRFGRRLPTLFQPHGWSWLAVDGRLRAASVAWERAAARWTDLFVCVGAAEAEAGREQHVAGRYTVVRNGVDRSRYTVAGPAERAAARHRLGLDPDAPLAVCVGRVTRQKGQDVLLAAWPHVRHAVPDAHLALVGDGDLLAGLAATAGSSGAGGLGAGGLGAGGSGAAGLAGGSGVAGPAGFPRTTPDGVTFAGAAADVRPWLAAADVVVLPSRWEGLPLTVLEAFACGRAVVASRVPGLAEVVPSTVGALVPPDDPGALAGALARRLGDADRCRVEGDAAAAHAARFDLRHTFDRLAAATTTAVERTGLR</sequence>
<dbReference type="Pfam" id="PF13439">
    <property type="entry name" value="Glyco_transf_4"/>
    <property type="match status" value="1"/>
</dbReference>
<keyword evidence="2 4" id="KW-0808">Transferase</keyword>
<feature type="domain" description="Glycosyltransferase subfamily 4-like N-terminal" evidence="3">
    <location>
        <begin position="7"/>
        <end position="167"/>
    </location>
</feature>
<comment type="caution">
    <text evidence="4">The sequence shown here is derived from an EMBL/GenBank/DDBJ whole genome shotgun (WGS) entry which is preliminary data.</text>
</comment>
<gene>
    <name evidence="4" type="ORF">Vau01_034510</name>
</gene>
<protein>
    <submittedName>
        <fullName evidence="4">Glycosyl transferase</fullName>
    </submittedName>
</protein>
<reference evidence="4" key="1">
    <citation type="submission" date="2021-01" db="EMBL/GenBank/DDBJ databases">
        <title>Whole genome shotgun sequence of Virgisporangium aurantiacum NBRC 16421.</title>
        <authorList>
            <person name="Komaki H."/>
            <person name="Tamura T."/>
        </authorList>
    </citation>
    <scope>NUCLEOTIDE SEQUENCE</scope>
    <source>
        <strain evidence="4">NBRC 16421</strain>
    </source>
</reference>
<dbReference type="InterPro" id="IPR050194">
    <property type="entry name" value="Glycosyltransferase_grp1"/>
</dbReference>
<name>A0A8J3Z637_9ACTN</name>
<dbReference type="PANTHER" id="PTHR45947">
    <property type="entry name" value="SULFOQUINOVOSYL TRANSFERASE SQD2"/>
    <property type="match status" value="1"/>
</dbReference>
<proteinExistence type="predicted"/>
<dbReference type="Pfam" id="PF13692">
    <property type="entry name" value="Glyco_trans_1_4"/>
    <property type="match status" value="2"/>
</dbReference>
<dbReference type="GO" id="GO:1901137">
    <property type="term" value="P:carbohydrate derivative biosynthetic process"/>
    <property type="evidence" value="ECO:0007669"/>
    <property type="project" value="UniProtKB-ARBA"/>
</dbReference>
<evidence type="ECO:0000313" key="4">
    <source>
        <dbReference type="EMBL" id="GIJ55935.1"/>
    </source>
</evidence>
<dbReference type="PANTHER" id="PTHR45947:SF3">
    <property type="entry name" value="SULFOQUINOVOSYL TRANSFERASE SQD2"/>
    <property type="match status" value="1"/>
</dbReference>
<accession>A0A8J3Z637</accession>
<dbReference type="SUPFAM" id="SSF53756">
    <property type="entry name" value="UDP-Glycosyltransferase/glycogen phosphorylase"/>
    <property type="match status" value="1"/>
</dbReference>
<evidence type="ECO:0000313" key="5">
    <source>
        <dbReference type="Proteomes" id="UP000612585"/>
    </source>
</evidence>
<organism evidence="4 5">
    <name type="scientific">Virgisporangium aurantiacum</name>
    <dbReference type="NCBI Taxonomy" id="175570"/>
    <lineage>
        <taxon>Bacteria</taxon>
        <taxon>Bacillati</taxon>
        <taxon>Actinomycetota</taxon>
        <taxon>Actinomycetes</taxon>
        <taxon>Micromonosporales</taxon>
        <taxon>Micromonosporaceae</taxon>
        <taxon>Virgisporangium</taxon>
    </lineage>
</organism>
<dbReference type="Proteomes" id="UP000612585">
    <property type="component" value="Unassembled WGS sequence"/>
</dbReference>
<dbReference type="Gene3D" id="3.40.50.2000">
    <property type="entry name" value="Glycogen Phosphorylase B"/>
    <property type="match status" value="2"/>
</dbReference>
<evidence type="ECO:0000256" key="1">
    <source>
        <dbReference type="ARBA" id="ARBA00022676"/>
    </source>
</evidence>
<dbReference type="GO" id="GO:0016758">
    <property type="term" value="F:hexosyltransferase activity"/>
    <property type="evidence" value="ECO:0007669"/>
    <property type="project" value="TreeGrafter"/>
</dbReference>
<keyword evidence="1" id="KW-0328">Glycosyltransferase</keyword>
<evidence type="ECO:0000256" key="2">
    <source>
        <dbReference type="ARBA" id="ARBA00022679"/>
    </source>
</evidence>
<dbReference type="InterPro" id="IPR028098">
    <property type="entry name" value="Glyco_trans_4-like_N"/>
</dbReference>
<evidence type="ECO:0000259" key="3">
    <source>
        <dbReference type="Pfam" id="PF13439"/>
    </source>
</evidence>
<keyword evidence="5" id="KW-1185">Reference proteome</keyword>